<dbReference type="Gene3D" id="3.90.1150.10">
    <property type="entry name" value="Aspartate Aminotransferase, domain 1"/>
    <property type="match status" value="1"/>
</dbReference>
<reference evidence="5 6" key="1">
    <citation type="submission" date="2018-05" db="EMBL/GenBank/DDBJ databases">
        <title>Genome sequencing and assembly of the regulated plant pathogen Lachnellula willkommii and related sister species for the development of diagnostic species identification markers.</title>
        <authorList>
            <person name="Giroux E."/>
            <person name="Bilodeau G."/>
        </authorList>
    </citation>
    <scope>NUCLEOTIDE SEQUENCE [LARGE SCALE GENOMIC DNA]</scope>
    <source>
        <strain evidence="5 6">CBS 268.59</strain>
    </source>
</reference>
<dbReference type="Gene3D" id="3.40.640.10">
    <property type="entry name" value="Type I PLP-dependent aspartate aminotransferase-like (Major domain)"/>
    <property type="match status" value="1"/>
</dbReference>
<dbReference type="InterPro" id="IPR015421">
    <property type="entry name" value="PyrdxlP-dep_Trfase_major"/>
</dbReference>
<dbReference type="InterPro" id="IPR015424">
    <property type="entry name" value="PyrdxlP-dep_Trfase"/>
</dbReference>
<feature type="signal peptide" evidence="4">
    <location>
        <begin position="1"/>
        <end position="17"/>
    </location>
</feature>
<accession>A0A8T9BU22</accession>
<evidence type="ECO:0000256" key="2">
    <source>
        <dbReference type="ARBA" id="ARBA00022898"/>
    </source>
</evidence>
<feature type="chain" id="PRO_5035889140" evidence="4">
    <location>
        <begin position="18"/>
        <end position="310"/>
    </location>
</feature>
<evidence type="ECO:0000256" key="1">
    <source>
        <dbReference type="ARBA" id="ARBA00008954"/>
    </source>
</evidence>
<protein>
    <submittedName>
        <fullName evidence="5">Putative aminotransferase</fullName>
    </submittedName>
</protein>
<keyword evidence="4" id="KW-0732">Signal</keyword>
<dbReference type="InterPro" id="IPR005814">
    <property type="entry name" value="Aminotrans_3"/>
</dbReference>
<name>A0A8T9BU22_9HELO</name>
<keyword evidence="2 3" id="KW-0663">Pyridoxal phosphate</keyword>
<keyword evidence="5" id="KW-0808">Transferase</keyword>
<dbReference type="AlphaFoldDB" id="A0A8T9BU22"/>
<dbReference type="PANTHER" id="PTHR43094:SF1">
    <property type="entry name" value="AMINOTRANSFERASE CLASS-III"/>
    <property type="match status" value="1"/>
</dbReference>
<dbReference type="Proteomes" id="UP000469558">
    <property type="component" value="Unassembled WGS sequence"/>
</dbReference>
<organism evidence="5 6">
    <name type="scientific">Lachnellula suecica</name>
    <dbReference type="NCBI Taxonomy" id="602035"/>
    <lineage>
        <taxon>Eukaryota</taxon>
        <taxon>Fungi</taxon>
        <taxon>Dikarya</taxon>
        <taxon>Ascomycota</taxon>
        <taxon>Pezizomycotina</taxon>
        <taxon>Leotiomycetes</taxon>
        <taxon>Helotiales</taxon>
        <taxon>Lachnaceae</taxon>
        <taxon>Lachnellula</taxon>
    </lineage>
</organism>
<dbReference type="OrthoDB" id="5419315at2759"/>
<dbReference type="PANTHER" id="PTHR43094">
    <property type="entry name" value="AMINOTRANSFERASE"/>
    <property type="match status" value="1"/>
</dbReference>
<dbReference type="GO" id="GO:0030170">
    <property type="term" value="F:pyridoxal phosphate binding"/>
    <property type="evidence" value="ECO:0007669"/>
    <property type="project" value="InterPro"/>
</dbReference>
<evidence type="ECO:0000313" key="6">
    <source>
        <dbReference type="Proteomes" id="UP000469558"/>
    </source>
</evidence>
<dbReference type="GO" id="GO:0008483">
    <property type="term" value="F:transaminase activity"/>
    <property type="evidence" value="ECO:0007669"/>
    <property type="project" value="UniProtKB-KW"/>
</dbReference>
<comment type="similarity">
    <text evidence="1 3">Belongs to the class-III pyridoxal-phosphate-dependent aminotransferase family.</text>
</comment>
<dbReference type="InterPro" id="IPR015422">
    <property type="entry name" value="PyrdxlP-dep_Trfase_small"/>
</dbReference>
<dbReference type="EMBL" id="QGMK01002709">
    <property type="protein sequence ID" value="TVY56541.1"/>
    <property type="molecule type" value="Genomic_DNA"/>
</dbReference>
<keyword evidence="5" id="KW-0032">Aminotransferase</keyword>
<keyword evidence="6" id="KW-1185">Reference proteome</keyword>
<gene>
    <name evidence="5" type="ORF">LSUE1_G008816</name>
</gene>
<dbReference type="GO" id="GO:0005829">
    <property type="term" value="C:cytosol"/>
    <property type="evidence" value="ECO:0007669"/>
    <property type="project" value="TreeGrafter"/>
</dbReference>
<proteinExistence type="inferred from homology"/>
<dbReference type="SUPFAM" id="SSF53383">
    <property type="entry name" value="PLP-dependent transferases"/>
    <property type="match status" value="1"/>
</dbReference>
<evidence type="ECO:0000256" key="4">
    <source>
        <dbReference type="SAM" id="SignalP"/>
    </source>
</evidence>
<comment type="caution">
    <text evidence="5">The sequence shown here is derived from an EMBL/GenBank/DDBJ whole genome shotgun (WGS) entry which is preliminary data.</text>
</comment>
<evidence type="ECO:0000256" key="3">
    <source>
        <dbReference type="RuleBase" id="RU003560"/>
    </source>
</evidence>
<dbReference type="Pfam" id="PF00202">
    <property type="entry name" value="Aminotran_3"/>
    <property type="match status" value="1"/>
</dbReference>
<sequence>MFILALIYCFILFIILGERDNDYITRLANELEDEFQRIGPHRVCAFVAETVGGSSTGCATAIPGYFKAMQAVCQRHGALLILDEVMCGMGRTGTMHAWEQEGVVPDIQTVGKGLGGGYAPISAVLINKWMVTALQEGGKDFAHGQTYMAHPLSAAAALKVQRIIQTEDLLGNVRCMGQYLEAQLKQKLSGHRYVGDIRGRGLFWAVEFVADKGTKTPFPAALNLHSRLHSKGLSKGYELALFNAPGAADGYSGDHIVLAPPYIVNEADIDDIVERLVRVIDDTFKDLDLGFARLSKCNISGNMAEKGPKA</sequence>
<evidence type="ECO:0000313" key="5">
    <source>
        <dbReference type="EMBL" id="TVY56541.1"/>
    </source>
</evidence>